<evidence type="ECO:0000259" key="8">
    <source>
        <dbReference type="SMART" id="SM00861"/>
    </source>
</evidence>
<proteinExistence type="predicted"/>
<comment type="function">
    <text evidence="2">E1 component of the 2-oxoglutarate dehydrogenase (OGDH) complex which catalyzes the decarboxylation of 2-oxoglutarate, the first step in the conversion of 2-oxoglutarate to succinyl-CoA and CO(2).</text>
</comment>
<evidence type="ECO:0000313" key="9">
    <source>
        <dbReference type="EMBL" id="MDX8442399.1"/>
    </source>
</evidence>
<comment type="cofactor">
    <cofactor evidence="1">
        <name>thiamine diphosphate</name>
        <dbReference type="ChEBI" id="CHEBI:58937"/>
    </cofactor>
</comment>
<evidence type="ECO:0000256" key="4">
    <source>
        <dbReference type="ARBA" id="ARBA00013321"/>
    </source>
</evidence>
<dbReference type="SUPFAM" id="SSF52518">
    <property type="entry name" value="Thiamin diphosphate-binding fold (THDP-binding)"/>
    <property type="match status" value="2"/>
</dbReference>
<dbReference type="SMART" id="SM00861">
    <property type="entry name" value="Transket_pyr"/>
    <property type="match status" value="1"/>
</dbReference>
<dbReference type="InterPro" id="IPR001017">
    <property type="entry name" value="DH_E1"/>
</dbReference>
<dbReference type="PANTHER" id="PTHR43257:SF2">
    <property type="entry name" value="PYRUVATE DEHYDROGENASE E1 COMPONENT SUBUNIT BETA"/>
    <property type="match status" value="1"/>
</dbReference>
<dbReference type="InterPro" id="IPR009014">
    <property type="entry name" value="Transketo_C/PFOR_II"/>
</dbReference>
<organism evidence="9 10">
    <name type="scientific">Mesorhizobium australafricanum</name>
    <dbReference type="NCBI Taxonomy" id="3072311"/>
    <lineage>
        <taxon>Bacteria</taxon>
        <taxon>Pseudomonadati</taxon>
        <taxon>Pseudomonadota</taxon>
        <taxon>Alphaproteobacteria</taxon>
        <taxon>Hyphomicrobiales</taxon>
        <taxon>Phyllobacteriaceae</taxon>
        <taxon>Mesorhizobium</taxon>
    </lineage>
</organism>
<evidence type="ECO:0000256" key="1">
    <source>
        <dbReference type="ARBA" id="ARBA00001964"/>
    </source>
</evidence>
<evidence type="ECO:0000313" key="10">
    <source>
        <dbReference type="Proteomes" id="UP001272097"/>
    </source>
</evidence>
<protein>
    <recommendedName>
        <fullName evidence="4">2-oxoglutarate dehydrogenase E1 component</fullName>
    </recommendedName>
    <alternativeName>
        <fullName evidence="7">Alpha-ketoglutarate dehydrogenase</fullName>
    </alternativeName>
</protein>
<dbReference type="Pfam" id="PF00676">
    <property type="entry name" value="E1_dh"/>
    <property type="match status" value="1"/>
</dbReference>
<dbReference type="RefSeq" id="WP_320216404.1">
    <property type="nucleotide sequence ID" value="NZ_JAVIIS010000038.1"/>
</dbReference>
<sequence length="660" mass="71268">MLRIRRFEEEGMRQYERGNIPGWFHSSVGQEAAIVGACLALRDDDCMTGTHRSHGHTIGKGANLDALMAELMGKQCGICKGRGGSMHFADTSVGIISESGIVGGGIPLATGSAFSAKLRSVDQVTLCFFGDGAVNQGTFHESLNMASLWKLPVVYLCENNGYAMTTPLAQSHGQPDIALRATAYGMPGVAVDGQDVSAVYDATVQATGRSRAGEGPTLIVANTYRFDEHNFGLLVPGGRYRSSEEVETYKRERDPILLFRKALLQEGTDERNLRAIEDEVANSVKQAVEFAVDSPAPLPATLHQYMFKTPLDCLGSLTAGRGEKLIGPQICPEKLAAAPRDTIQSTYLEALVQAQIEEMDRDERVVLIGEDISAHGCERLIERFGRGRIWNMPISEGSFAGLGIGAAINGLRPIIDLSCASFVYLAADQIINQASKLRYMTGGQIQIPIVFRCCMFSEGAAAAQHADRPYPLFMNVPGLKIISPTSAGDIKGLMKSAIRDNDPVLVFEDASLMPLKGDVPGNRDYLIPIGKAEVKHEGKDVTIVAIAGAIRPTMEAVDALAGEGISVEVIDPRTLKPLDHDAINMSTAKTGRLLIVENAHRVCNAGSEIAAVMTEKAFDILKRPILRLSAPDIHVPFSPALEKGFFPTKDQIIKAVRRLL</sequence>
<gene>
    <name evidence="9" type="ORF">RFM51_22675</name>
</gene>
<keyword evidence="6" id="KW-0786">Thiamine pyrophosphate</keyword>
<dbReference type="SUPFAM" id="SSF52922">
    <property type="entry name" value="TK C-terminal domain-like"/>
    <property type="match status" value="1"/>
</dbReference>
<dbReference type="InterPro" id="IPR029061">
    <property type="entry name" value="THDP-binding"/>
</dbReference>
<evidence type="ECO:0000256" key="7">
    <source>
        <dbReference type="ARBA" id="ARBA00030680"/>
    </source>
</evidence>
<evidence type="ECO:0000256" key="2">
    <source>
        <dbReference type="ARBA" id="ARBA00003906"/>
    </source>
</evidence>
<comment type="subunit">
    <text evidence="3">Homodimer. Part of the 2-oxoglutarate dehydrogenase (OGDH) complex composed of E1 (2-oxoglutarate dehydrogenase), E2 (dihydrolipoamide succinyltransferase) and E3 (dihydrolipoamide dehydrogenase); the complex contains multiple copies of the three enzymatic components (E1, E2 and E3).</text>
</comment>
<dbReference type="InterPro" id="IPR033248">
    <property type="entry name" value="Transketolase_C"/>
</dbReference>
<dbReference type="Proteomes" id="UP001272097">
    <property type="component" value="Unassembled WGS sequence"/>
</dbReference>
<dbReference type="Gene3D" id="3.40.50.970">
    <property type="match status" value="2"/>
</dbReference>
<feature type="domain" description="Transketolase-like pyrimidine-binding" evidence="8">
    <location>
        <begin position="345"/>
        <end position="515"/>
    </location>
</feature>
<keyword evidence="5" id="KW-0560">Oxidoreductase</keyword>
<evidence type="ECO:0000256" key="5">
    <source>
        <dbReference type="ARBA" id="ARBA00023002"/>
    </source>
</evidence>
<dbReference type="Pfam" id="PF02779">
    <property type="entry name" value="Transket_pyr"/>
    <property type="match status" value="1"/>
</dbReference>
<keyword evidence="10" id="KW-1185">Reference proteome</keyword>
<dbReference type="Gene3D" id="3.40.50.920">
    <property type="match status" value="1"/>
</dbReference>
<dbReference type="Pfam" id="PF02780">
    <property type="entry name" value="Transketolase_C"/>
    <property type="match status" value="1"/>
</dbReference>
<dbReference type="EMBL" id="JAVIIS010000038">
    <property type="protein sequence ID" value="MDX8442399.1"/>
    <property type="molecule type" value="Genomic_DNA"/>
</dbReference>
<dbReference type="PANTHER" id="PTHR43257">
    <property type="entry name" value="PYRUVATE DEHYDROGENASE E1 COMPONENT BETA SUBUNIT"/>
    <property type="match status" value="1"/>
</dbReference>
<dbReference type="CDD" id="cd02000">
    <property type="entry name" value="TPP_E1_PDC_ADC_BCADC"/>
    <property type="match status" value="1"/>
</dbReference>
<dbReference type="InterPro" id="IPR005475">
    <property type="entry name" value="Transketolase-like_Pyr-bd"/>
</dbReference>
<comment type="caution">
    <text evidence="9">The sequence shown here is derived from an EMBL/GenBank/DDBJ whole genome shotgun (WGS) entry which is preliminary data.</text>
</comment>
<evidence type="ECO:0000256" key="3">
    <source>
        <dbReference type="ARBA" id="ARBA00011301"/>
    </source>
</evidence>
<dbReference type="CDD" id="cd07036">
    <property type="entry name" value="TPP_PYR_E1-PDHc-beta_like"/>
    <property type="match status" value="1"/>
</dbReference>
<reference evidence="9 10" key="1">
    <citation type="submission" date="2023-08" db="EMBL/GenBank/DDBJ databases">
        <title>Implementing the SeqCode for naming new Mesorhizobium species isolated from Vachellia karroo root nodules.</title>
        <authorList>
            <person name="Van Lill M."/>
        </authorList>
    </citation>
    <scope>NUCLEOTIDE SEQUENCE [LARGE SCALE GENOMIC DNA]</scope>
    <source>
        <strain evidence="9 10">VK3E</strain>
    </source>
</reference>
<accession>A0ABU4X2Z6</accession>
<name>A0ABU4X2Z6_9HYPH</name>
<evidence type="ECO:0000256" key="6">
    <source>
        <dbReference type="ARBA" id="ARBA00023052"/>
    </source>
</evidence>